<evidence type="ECO:0000259" key="2">
    <source>
        <dbReference type="Pfam" id="PF01551"/>
    </source>
</evidence>
<evidence type="ECO:0000256" key="1">
    <source>
        <dbReference type="SAM" id="Phobius"/>
    </source>
</evidence>
<proteinExistence type="predicted"/>
<dbReference type="RefSeq" id="WP_353894501.1">
    <property type="nucleotide sequence ID" value="NZ_CP159485.1"/>
</dbReference>
<dbReference type="PANTHER" id="PTHR21666">
    <property type="entry name" value="PEPTIDASE-RELATED"/>
    <property type="match status" value="1"/>
</dbReference>
<name>A0AAU8HX13_9FIRM</name>
<dbReference type="EC" id="3.4.-.-" evidence="3"/>
<dbReference type="GO" id="GO:0004222">
    <property type="term" value="F:metalloendopeptidase activity"/>
    <property type="evidence" value="ECO:0007669"/>
    <property type="project" value="TreeGrafter"/>
</dbReference>
<dbReference type="Gene3D" id="2.70.70.10">
    <property type="entry name" value="Glucose Permease (Domain IIA)"/>
    <property type="match status" value="1"/>
</dbReference>
<dbReference type="SUPFAM" id="SSF51261">
    <property type="entry name" value="Duplicated hybrid motif"/>
    <property type="match status" value="1"/>
</dbReference>
<accession>A0AAU8HX13</accession>
<sequence length="288" mass="32057">MFFSNNDTKPISLNLSLFAIQSLGVIILITVIGFIAFFAKYIEMNTYMNELHALRKSNHEKNMQIENLVQQTESILEDLKSVQEFQGKVSEITNLGLDEPEKQTKKTLYTSNRGATTLDRAQTSLVFLNNSLSTNQDKMEGMVDEIIAEQKRQRELEIRLSHTPSIWPARGRVTSPFGYRRNPVTGARQHHSGVDIANSAGTPIIATANGTVASASYSGGYGNLIVIEHGYGYSTYYAHLSRIAVRPGQNVTRGQVIGYMGRTGRATGNHLHYEVRVRGTPVNPANFY</sequence>
<protein>
    <submittedName>
        <fullName evidence="3">M23 family metallopeptidase</fullName>
        <ecNumber evidence="3">3.4.-.-</ecNumber>
    </submittedName>
</protein>
<reference evidence="3" key="1">
    <citation type="journal article" date="2018" name="Antonie Van Leeuwenhoek">
        <title>Proteinivorax hydrogeniformans sp. nov., an anaerobic, haloalkaliphilic bacterium fermenting proteinaceous compounds with high hydrogen production.</title>
        <authorList>
            <person name="Boltyanskaya Y."/>
            <person name="Detkova E."/>
            <person name="Pimenov N."/>
            <person name="Kevbrin V."/>
        </authorList>
    </citation>
    <scope>NUCLEOTIDE SEQUENCE</scope>
    <source>
        <strain evidence="3">Z-710</strain>
    </source>
</reference>
<dbReference type="InterPro" id="IPR050570">
    <property type="entry name" value="Cell_wall_metabolism_enzyme"/>
</dbReference>
<evidence type="ECO:0000313" key="3">
    <source>
        <dbReference type="EMBL" id="XCI29956.1"/>
    </source>
</evidence>
<keyword evidence="1" id="KW-0472">Membrane</keyword>
<dbReference type="FunFam" id="2.70.70.10:FF:000006">
    <property type="entry name" value="M23 family peptidase"/>
    <property type="match status" value="1"/>
</dbReference>
<dbReference type="CDD" id="cd12797">
    <property type="entry name" value="M23_peptidase"/>
    <property type="match status" value="1"/>
</dbReference>
<dbReference type="InterPro" id="IPR016047">
    <property type="entry name" value="M23ase_b-sheet_dom"/>
</dbReference>
<feature type="transmembrane region" description="Helical" evidence="1">
    <location>
        <begin position="15"/>
        <end position="39"/>
    </location>
</feature>
<dbReference type="EMBL" id="CP159485">
    <property type="protein sequence ID" value="XCI29956.1"/>
    <property type="molecule type" value="Genomic_DNA"/>
</dbReference>
<dbReference type="InterPro" id="IPR011055">
    <property type="entry name" value="Dup_hybrid_motif"/>
</dbReference>
<keyword evidence="1" id="KW-1133">Transmembrane helix</keyword>
<keyword evidence="1" id="KW-0812">Transmembrane</keyword>
<reference evidence="3" key="2">
    <citation type="submission" date="2024-06" db="EMBL/GenBank/DDBJ databases">
        <authorList>
            <person name="Petrova K.O."/>
            <person name="Toshchakov S.V."/>
            <person name="Boltjanskaja Y.V."/>
            <person name="Kevbrin V.V."/>
        </authorList>
    </citation>
    <scope>NUCLEOTIDE SEQUENCE</scope>
    <source>
        <strain evidence="3">Z-710</strain>
    </source>
</reference>
<gene>
    <name evidence="3" type="ORF">PRVXH_001309</name>
</gene>
<dbReference type="Pfam" id="PF01551">
    <property type="entry name" value="Peptidase_M23"/>
    <property type="match status" value="1"/>
</dbReference>
<keyword evidence="3" id="KW-0378">Hydrolase</keyword>
<dbReference type="AlphaFoldDB" id="A0AAU8HX13"/>
<organism evidence="3">
    <name type="scientific">Proteinivorax hydrogeniformans</name>
    <dbReference type="NCBI Taxonomy" id="1826727"/>
    <lineage>
        <taxon>Bacteria</taxon>
        <taxon>Bacillati</taxon>
        <taxon>Bacillota</taxon>
        <taxon>Clostridia</taxon>
        <taxon>Eubacteriales</taxon>
        <taxon>Proteinivoracaceae</taxon>
        <taxon>Proteinivorax</taxon>
    </lineage>
</organism>
<feature type="domain" description="M23ase beta-sheet core" evidence="2">
    <location>
        <begin position="190"/>
        <end position="284"/>
    </location>
</feature>
<dbReference type="PANTHER" id="PTHR21666:SF286">
    <property type="entry name" value="LIPOPROTEIN NLPD"/>
    <property type="match status" value="1"/>
</dbReference>